<comment type="similarity">
    <text evidence="2">Belongs to the EamA transporter family.</text>
</comment>
<evidence type="ECO:0000256" key="1">
    <source>
        <dbReference type="ARBA" id="ARBA00004141"/>
    </source>
</evidence>
<gene>
    <name evidence="8" type="ORF">Q0812_03740</name>
</gene>
<dbReference type="InterPro" id="IPR037185">
    <property type="entry name" value="EmrE-like"/>
</dbReference>
<keyword evidence="5 6" id="KW-0472">Membrane</keyword>
<feature type="transmembrane region" description="Helical" evidence="6">
    <location>
        <begin position="38"/>
        <end position="58"/>
    </location>
</feature>
<evidence type="ECO:0000313" key="8">
    <source>
        <dbReference type="EMBL" id="MDO1558538.1"/>
    </source>
</evidence>
<feature type="transmembrane region" description="Helical" evidence="6">
    <location>
        <begin position="213"/>
        <end position="235"/>
    </location>
</feature>
<keyword evidence="9" id="KW-1185">Reference proteome</keyword>
<dbReference type="Proteomes" id="UP001169063">
    <property type="component" value="Unassembled WGS sequence"/>
</dbReference>
<feature type="transmembrane region" description="Helical" evidence="6">
    <location>
        <begin position="9"/>
        <end position="26"/>
    </location>
</feature>
<name>A0ABT8SIY7_9CAUL</name>
<feature type="transmembrane region" description="Helical" evidence="6">
    <location>
        <begin position="269"/>
        <end position="288"/>
    </location>
</feature>
<feature type="domain" description="EamA" evidence="7">
    <location>
        <begin position="150"/>
        <end position="285"/>
    </location>
</feature>
<dbReference type="InterPro" id="IPR050638">
    <property type="entry name" value="AA-Vitamin_Transporters"/>
</dbReference>
<evidence type="ECO:0000256" key="6">
    <source>
        <dbReference type="SAM" id="Phobius"/>
    </source>
</evidence>
<dbReference type="PANTHER" id="PTHR32322">
    <property type="entry name" value="INNER MEMBRANE TRANSPORTER"/>
    <property type="match status" value="1"/>
</dbReference>
<dbReference type="EMBL" id="JAUKTR010000001">
    <property type="protein sequence ID" value="MDO1558538.1"/>
    <property type="molecule type" value="Genomic_DNA"/>
</dbReference>
<feature type="transmembrane region" description="Helical" evidence="6">
    <location>
        <begin position="123"/>
        <end position="140"/>
    </location>
</feature>
<evidence type="ECO:0000256" key="5">
    <source>
        <dbReference type="ARBA" id="ARBA00023136"/>
    </source>
</evidence>
<comment type="caution">
    <text evidence="8">The sequence shown here is derived from an EMBL/GenBank/DDBJ whole genome shotgun (WGS) entry which is preliminary data.</text>
</comment>
<evidence type="ECO:0000256" key="4">
    <source>
        <dbReference type="ARBA" id="ARBA00022989"/>
    </source>
</evidence>
<feature type="transmembrane region" description="Helical" evidence="6">
    <location>
        <begin position="146"/>
        <end position="167"/>
    </location>
</feature>
<comment type="subcellular location">
    <subcellularLocation>
        <location evidence="1">Membrane</location>
        <topology evidence="1">Multi-pass membrane protein</topology>
    </subcellularLocation>
</comment>
<dbReference type="InterPro" id="IPR000620">
    <property type="entry name" value="EamA_dom"/>
</dbReference>
<feature type="domain" description="EamA" evidence="7">
    <location>
        <begin position="16"/>
        <end position="139"/>
    </location>
</feature>
<evidence type="ECO:0000313" key="9">
    <source>
        <dbReference type="Proteomes" id="UP001169063"/>
    </source>
</evidence>
<keyword evidence="4 6" id="KW-1133">Transmembrane helix</keyword>
<accession>A0ABT8SIY7</accession>
<organism evidence="8 9">
    <name type="scientific">Peiella sedimenti</name>
    <dbReference type="NCBI Taxonomy" id="3061083"/>
    <lineage>
        <taxon>Bacteria</taxon>
        <taxon>Pseudomonadati</taxon>
        <taxon>Pseudomonadota</taxon>
        <taxon>Alphaproteobacteria</taxon>
        <taxon>Caulobacterales</taxon>
        <taxon>Caulobacteraceae</taxon>
        <taxon>Peiella</taxon>
    </lineage>
</organism>
<dbReference type="PANTHER" id="PTHR32322:SF2">
    <property type="entry name" value="EAMA DOMAIN-CONTAINING PROTEIN"/>
    <property type="match status" value="1"/>
</dbReference>
<dbReference type="SUPFAM" id="SSF103481">
    <property type="entry name" value="Multidrug resistance efflux transporter EmrE"/>
    <property type="match status" value="2"/>
</dbReference>
<dbReference type="Pfam" id="PF00892">
    <property type="entry name" value="EamA"/>
    <property type="match status" value="2"/>
</dbReference>
<sequence>MTTSAPHRLTALEAAALVAIVVIWGVNNAGAKLATEHLPPLFMGFLRFAIAGAVLAAFVRPPFPNGRRLLGVMIFGGPVHFGLIYLAFWMAEDVTPLSVSLQLWIPMTALFAFLLMGERLTKAAVGGMALAMLGVVWMTADPHALHDWDAILVGAAASAAWALATVNARRSIGVSPLKLQGMLALTAAPVLGLASILFEDDQLTAAVTAPPMVWASVIWASLISTVIATGLLFWLVQRREAGRVTPYMLATPVVSALMGWGFMGDQLTWQIVLGAALTLAGVGVVALVERRLRMGAARAA</sequence>
<evidence type="ECO:0000256" key="3">
    <source>
        <dbReference type="ARBA" id="ARBA00022692"/>
    </source>
</evidence>
<feature type="transmembrane region" description="Helical" evidence="6">
    <location>
        <begin position="97"/>
        <end position="116"/>
    </location>
</feature>
<evidence type="ECO:0000256" key="2">
    <source>
        <dbReference type="ARBA" id="ARBA00007362"/>
    </source>
</evidence>
<dbReference type="RefSeq" id="WP_302108947.1">
    <property type="nucleotide sequence ID" value="NZ_JAUKTR010000001.1"/>
</dbReference>
<feature type="transmembrane region" description="Helical" evidence="6">
    <location>
        <begin position="70"/>
        <end position="91"/>
    </location>
</feature>
<reference evidence="8" key="1">
    <citation type="submission" date="2023-07" db="EMBL/GenBank/DDBJ databases">
        <title>Brevundimonas soil sp. nov., isolated from the soil of chemical plant.</title>
        <authorList>
            <person name="Wu N."/>
        </authorList>
    </citation>
    <scope>NUCLEOTIDE SEQUENCE</scope>
    <source>
        <strain evidence="8">XZ-24</strain>
    </source>
</reference>
<feature type="transmembrane region" description="Helical" evidence="6">
    <location>
        <begin position="247"/>
        <end position="263"/>
    </location>
</feature>
<keyword evidence="3 6" id="KW-0812">Transmembrane</keyword>
<evidence type="ECO:0000259" key="7">
    <source>
        <dbReference type="Pfam" id="PF00892"/>
    </source>
</evidence>
<proteinExistence type="inferred from homology"/>
<feature type="transmembrane region" description="Helical" evidence="6">
    <location>
        <begin position="179"/>
        <end position="198"/>
    </location>
</feature>
<protein>
    <submittedName>
        <fullName evidence="8">DMT family transporter</fullName>
    </submittedName>
</protein>